<evidence type="ECO:0000256" key="1">
    <source>
        <dbReference type="ARBA" id="ARBA00022676"/>
    </source>
</evidence>
<dbReference type="Pfam" id="PF08323">
    <property type="entry name" value="Glyco_transf_5"/>
    <property type="match status" value="1"/>
</dbReference>
<evidence type="ECO:0000313" key="4">
    <source>
        <dbReference type="EMBL" id="WOX56764.1"/>
    </source>
</evidence>
<organism evidence="4 5">
    <name type="scientific">Methanoculleus receptaculi</name>
    <dbReference type="NCBI Taxonomy" id="394967"/>
    <lineage>
        <taxon>Archaea</taxon>
        <taxon>Methanobacteriati</taxon>
        <taxon>Methanobacteriota</taxon>
        <taxon>Stenosarchaea group</taxon>
        <taxon>Methanomicrobia</taxon>
        <taxon>Methanomicrobiales</taxon>
        <taxon>Methanomicrobiaceae</taxon>
        <taxon>Methanoculleus</taxon>
    </lineage>
</organism>
<reference evidence="4 5" key="1">
    <citation type="submission" date="2023-10" db="EMBL/GenBank/DDBJ databases">
        <title>The complete genome sequence of Methanoculleus receptaculi DSM 18860.</title>
        <authorList>
            <person name="Lai S.-J."/>
            <person name="You Y.-T."/>
            <person name="Chen S.-C."/>
        </authorList>
    </citation>
    <scope>NUCLEOTIDE SEQUENCE [LARGE SCALE GENOMIC DNA]</scope>
    <source>
        <strain evidence="4 5">DSM 18860</strain>
    </source>
</reference>
<evidence type="ECO:0000256" key="2">
    <source>
        <dbReference type="ARBA" id="ARBA00022679"/>
    </source>
</evidence>
<sequence length="88" mass="10069">MQVAFVTFEYPPFIIGGAGVYAAHITEELANLGHLVVIITRSLTKRERIERDKNLDTSHNWYFYSSSLVSVQFTSIVKRLKEGFFVVD</sequence>
<keyword evidence="2" id="KW-0808">Transferase</keyword>
<dbReference type="InterPro" id="IPR013534">
    <property type="entry name" value="Starch_synth_cat_dom"/>
</dbReference>
<dbReference type="EMBL" id="CP137642">
    <property type="protein sequence ID" value="WOX56764.1"/>
    <property type="molecule type" value="Genomic_DNA"/>
</dbReference>
<proteinExistence type="predicted"/>
<dbReference type="KEGG" id="mrc:R6Y96_05405"/>
<dbReference type="RefSeq" id="WP_318620171.1">
    <property type="nucleotide sequence ID" value="NZ_CP137642.1"/>
</dbReference>
<dbReference type="GeneID" id="85732572"/>
<name>A0AAX4FTW4_9EURY</name>
<dbReference type="AlphaFoldDB" id="A0AAX4FTW4"/>
<evidence type="ECO:0000259" key="3">
    <source>
        <dbReference type="Pfam" id="PF08323"/>
    </source>
</evidence>
<dbReference type="Gene3D" id="3.40.50.2000">
    <property type="entry name" value="Glycogen Phosphorylase B"/>
    <property type="match status" value="1"/>
</dbReference>
<dbReference type="GO" id="GO:0016757">
    <property type="term" value="F:glycosyltransferase activity"/>
    <property type="evidence" value="ECO:0007669"/>
    <property type="project" value="UniProtKB-KW"/>
</dbReference>
<keyword evidence="1" id="KW-0328">Glycosyltransferase</keyword>
<feature type="domain" description="Starch synthase catalytic" evidence="3">
    <location>
        <begin position="2"/>
        <end position="66"/>
    </location>
</feature>
<dbReference type="Proteomes" id="UP001305652">
    <property type="component" value="Chromosome"/>
</dbReference>
<keyword evidence="5" id="KW-1185">Reference proteome</keyword>
<gene>
    <name evidence="4" type="ORF">R6Y96_05405</name>
</gene>
<evidence type="ECO:0000313" key="5">
    <source>
        <dbReference type="Proteomes" id="UP001305652"/>
    </source>
</evidence>
<accession>A0AAX4FTW4</accession>
<protein>
    <submittedName>
        <fullName evidence="4">Glycogen/starch synthase</fullName>
    </submittedName>
</protein>
<dbReference type="SUPFAM" id="SSF53756">
    <property type="entry name" value="UDP-Glycosyltransferase/glycogen phosphorylase"/>
    <property type="match status" value="1"/>
</dbReference>